<accession>A0A1H0BYC8</accession>
<sequence>MSRAVVTGTRPPHRGTTLRLLTIVTELGLAVGICLAGYYLAAGWFSRTEAAATVTVLRWFGVDVSSAIPGSILIFRPEGDVLEGVVTLSCSSLLSVVGLTALTAVVLRGRRLHAVAGLLAAVVAVVVANGIRLALSALAGYAWGGPAMTLFHDWVGTLWALVSTLAGFLLMVYLTLPAAERAEQDVAGRHTARRPESWARPGLGYRAEGVAKPVRRGRFSPTSFLHRRVLPRWASRRLAAHREQGRIDYRIGHQPVDERIATVRRLADDGLRAHIASLVAVATYDDDDRVLDALAEAVAARQWEPVVNEQVASLRLWARGWFLARRHTAAQLVEAPVVEAAADSTDTETTVTFDPVDDDAGTPSVRAQGVRPPVPRPVPRAPAPRPRVVRTVPHSFARTDLEDVR</sequence>
<feature type="region of interest" description="Disordered" evidence="8">
    <location>
        <begin position="346"/>
        <end position="405"/>
    </location>
</feature>
<feature type="transmembrane region" description="Helical" evidence="9">
    <location>
        <begin position="20"/>
        <end position="41"/>
    </location>
</feature>
<evidence type="ECO:0000256" key="9">
    <source>
        <dbReference type="SAM" id="Phobius"/>
    </source>
</evidence>
<keyword evidence="4 9" id="KW-0812">Transmembrane</keyword>
<keyword evidence="11" id="KW-1185">Reference proteome</keyword>
<evidence type="ECO:0000256" key="6">
    <source>
        <dbReference type="ARBA" id="ARBA00022989"/>
    </source>
</evidence>
<feature type="transmembrane region" description="Helical" evidence="9">
    <location>
        <begin position="114"/>
        <end position="142"/>
    </location>
</feature>
<dbReference type="STRING" id="1052260.SAMN05660199_00152"/>
<dbReference type="RefSeq" id="WP_165617419.1">
    <property type="nucleotide sequence ID" value="NZ_FNIR01000001.1"/>
</dbReference>
<comment type="subcellular location">
    <subcellularLocation>
        <location evidence="1">Cell membrane</location>
        <topology evidence="1">Multi-pass membrane protein</topology>
    </subcellularLocation>
</comment>
<organism evidence="10 11">
    <name type="scientific">Klenkia soli</name>
    <dbReference type="NCBI Taxonomy" id="1052260"/>
    <lineage>
        <taxon>Bacteria</taxon>
        <taxon>Bacillati</taxon>
        <taxon>Actinomycetota</taxon>
        <taxon>Actinomycetes</taxon>
        <taxon>Geodermatophilales</taxon>
        <taxon>Geodermatophilaceae</taxon>
        <taxon>Klenkia</taxon>
    </lineage>
</organism>
<feature type="compositionally biased region" description="Pro residues" evidence="8">
    <location>
        <begin position="372"/>
        <end position="385"/>
    </location>
</feature>
<keyword evidence="2" id="KW-1003">Cell membrane</keyword>
<feature type="transmembrane region" description="Helical" evidence="9">
    <location>
        <begin position="85"/>
        <end position="107"/>
    </location>
</feature>
<name>A0A1H0BYC8_9ACTN</name>
<evidence type="ECO:0000313" key="10">
    <source>
        <dbReference type="EMBL" id="SDN50566.1"/>
    </source>
</evidence>
<dbReference type="NCBIfam" id="TIGR04178">
    <property type="entry name" value="exo_archaeo"/>
    <property type="match status" value="1"/>
</dbReference>
<evidence type="ECO:0000256" key="8">
    <source>
        <dbReference type="SAM" id="MobiDB-lite"/>
    </source>
</evidence>
<dbReference type="InterPro" id="IPR019127">
    <property type="entry name" value="Exosortase"/>
</dbReference>
<evidence type="ECO:0000256" key="5">
    <source>
        <dbReference type="ARBA" id="ARBA00022801"/>
    </source>
</evidence>
<evidence type="ECO:0000256" key="4">
    <source>
        <dbReference type="ARBA" id="ARBA00022692"/>
    </source>
</evidence>
<dbReference type="Pfam" id="PF09721">
    <property type="entry name" value="Exosortase_EpsH"/>
    <property type="match status" value="1"/>
</dbReference>
<keyword evidence="6 9" id="KW-1133">Transmembrane helix</keyword>
<evidence type="ECO:0000256" key="2">
    <source>
        <dbReference type="ARBA" id="ARBA00022475"/>
    </source>
</evidence>
<reference evidence="11" key="1">
    <citation type="submission" date="2016-10" db="EMBL/GenBank/DDBJ databases">
        <authorList>
            <person name="Varghese N."/>
            <person name="Submissions S."/>
        </authorList>
    </citation>
    <scope>NUCLEOTIDE SEQUENCE [LARGE SCALE GENOMIC DNA]</scope>
    <source>
        <strain evidence="11">DSM 45843</strain>
    </source>
</reference>
<dbReference type="GO" id="GO:0008233">
    <property type="term" value="F:peptidase activity"/>
    <property type="evidence" value="ECO:0007669"/>
    <property type="project" value="UniProtKB-KW"/>
</dbReference>
<dbReference type="Proteomes" id="UP000199088">
    <property type="component" value="Unassembled WGS sequence"/>
</dbReference>
<dbReference type="EMBL" id="FNIR01000001">
    <property type="protein sequence ID" value="SDN50566.1"/>
    <property type="molecule type" value="Genomic_DNA"/>
</dbReference>
<protein>
    <submittedName>
        <fullName evidence="10">Exosortase/archaeosortase family protein</fullName>
    </submittedName>
</protein>
<dbReference type="GO" id="GO:0006508">
    <property type="term" value="P:proteolysis"/>
    <property type="evidence" value="ECO:0007669"/>
    <property type="project" value="UniProtKB-KW"/>
</dbReference>
<proteinExistence type="predicted"/>
<keyword evidence="7 9" id="KW-0472">Membrane</keyword>
<keyword evidence="5" id="KW-0378">Hydrolase</keyword>
<dbReference type="AlphaFoldDB" id="A0A1H0BYC8"/>
<evidence type="ECO:0000256" key="3">
    <source>
        <dbReference type="ARBA" id="ARBA00022670"/>
    </source>
</evidence>
<evidence type="ECO:0000256" key="7">
    <source>
        <dbReference type="ARBA" id="ARBA00023136"/>
    </source>
</evidence>
<dbReference type="InterPro" id="IPR026392">
    <property type="entry name" value="Exo/Archaeosortase_dom"/>
</dbReference>
<feature type="transmembrane region" description="Helical" evidence="9">
    <location>
        <begin position="154"/>
        <end position="176"/>
    </location>
</feature>
<evidence type="ECO:0000313" key="11">
    <source>
        <dbReference type="Proteomes" id="UP000199088"/>
    </source>
</evidence>
<gene>
    <name evidence="10" type="ORF">SAMN05660199_00152</name>
</gene>
<dbReference type="GO" id="GO:0005886">
    <property type="term" value="C:plasma membrane"/>
    <property type="evidence" value="ECO:0007669"/>
    <property type="project" value="UniProtKB-SubCell"/>
</dbReference>
<evidence type="ECO:0000256" key="1">
    <source>
        <dbReference type="ARBA" id="ARBA00004651"/>
    </source>
</evidence>
<keyword evidence="3" id="KW-0645">Protease</keyword>